<evidence type="ECO:0000313" key="1">
    <source>
        <dbReference type="EMBL" id="SFQ79861.1"/>
    </source>
</evidence>
<feature type="non-terminal residue" evidence="1">
    <location>
        <position position="26"/>
    </location>
</feature>
<evidence type="ECO:0000313" key="2">
    <source>
        <dbReference type="Proteomes" id="UP000242815"/>
    </source>
</evidence>
<dbReference type="Proteomes" id="UP000242815">
    <property type="component" value="Unassembled WGS sequence"/>
</dbReference>
<reference evidence="1 2" key="1">
    <citation type="submission" date="2016-10" db="EMBL/GenBank/DDBJ databases">
        <authorList>
            <person name="de Groot N.N."/>
        </authorList>
    </citation>
    <scope>NUCLEOTIDE SEQUENCE [LARGE SCALE GENOMIC DNA]</scope>
    <source>
        <strain evidence="1 2">JCM 18415</strain>
    </source>
</reference>
<proteinExistence type="predicted"/>
<sequence length="26" mass="2849">MVSSLIARHSTVNDKSRLSVVYPASM</sequence>
<organism evidence="1 2">
    <name type="scientific">Halopseudomonas formosensis</name>
    <dbReference type="NCBI Taxonomy" id="1002526"/>
    <lineage>
        <taxon>Bacteria</taxon>
        <taxon>Pseudomonadati</taxon>
        <taxon>Pseudomonadota</taxon>
        <taxon>Gammaproteobacteria</taxon>
        <taxon>Pseudomonadales</taxon>
        <taxon>Pseudomonadaceae</taxon>
        <taxon>Halopseudomonas</taxon>
    </lineage>
</organism>
<accession>A0A1I6BG20</accession>
<dbReference type="AlphaFoldDB" id="A0A1I6BG20"/>
<protein>
    <submittedName>
        <fullName evidence="1">Uncharacterized protein</fullName>
    </submittedName>
</protein>
<name>A0A1I6BG20_9GAMM</name>
<dbReference type="EMBL" id="FOYD01000004">
    <property type="protein sequence ID" value="SFQ79861.1"/>
    <property type="molecule type" value="Genomic_DNA"/>
</dbReference>
<gene>
    <name evidence="1" type="ORF">SAMN05216578_1041</name>
</gene>